<protein>
    <submittedName>
        <fullName evidence="2">DNA-binding transcriptional ArsR family regulator</fullName>
    </submittedName>
</protein>
<evidence type="ECO:0000313" key="2">
    <source>
        <dbReference type="EMBL" id="MBB6168265.1"/>
    </source>
</evidence>
<reference evidence="2 3" key="1">
    <citation type="submission" date="2020-08" db="EMBL/GenBank/DDBJ databases">
        <title>Genomic Encyclopedia of Type Strains, Phase IV (KMG-IV): sequencing the most valuable type-strain genomes for metagenomic binning, comparative biology and taxonomic classification.</title>
        <authorList>
            <person name="Goeker M."/>
        </authorList>
    </citation>
    <scope>NUCLEOTIDE SEQUENCE [LARGE SCALE GENOMIC DNA]</scope>
    <source>
        <strain evidence="2 3">DSM 101465</strain>
    </source>
</reference>
<dbReference type="InterPro" id="IPR036388">
    <property type="entry name" value="WH-like_DNA-bd_sf"/>
</dbReference>
<dbReference type="EMBL" id="JACHEH010000004">
    <property type="protein sequence ID" value="MBB6168265.1"/>
    <property type="molecule type" value="Genomic_DNA"/>
</dbReference>
<comment type="caution">
    <text evidence="2">The sequence shown here is derived from an EMBL/GenBank/DDBJ whole genome shotgun (WGS) entry which is preliminary data.</text>
</comment>
<dbReference type="SUPFAM" id="SSF46785">
    <property type="entry name" value="Winged helix' DNA-binding domain"/>
    <property type="match status" value="1"/>
</dbReference>
<name>A0A841K7I2_9HYPH</name>
<keyword evidence="2" id="KW-0238">DNA-binding</keyword>
<evidence type="ECO:0000259" key="1">
    <source>
        <dbReference type="PROSITE" id="PS50987"/>
    </source>
</evidence>
<dbReference type="Gene3D" id="1.10.10.10">
    <property type="entry name" value="Winged helix-like DNA-binding domain superfamily/Winged helix DNA-binding domain"/>
    <property type="match status" value="1"/>
</dbReference>
<dbReference type="PANTHER" id="PTHR38600">
    <property type="entry name" value="TRANSCRIPTIONAL REGULATORY PROTEIN"/>
    <property type="match status" value="1"/>
</dbReference>
<dbReference type="NCBIfam" id="NF033788">
    <property type="entry name" value="HTH_metalloreg"/>
    <property type="match status" value="1"/>
</dbReference>
<dbReference type="PANTHER" id="PTHR38600:SF2">
    <property type="entry name" value="SLL0088 PROTEIN"/>
    <property type="match status" value="1"/>
</dbReference>
<sequence length="179" mass="19738">MTSRPIFPTTPSPPGGEQALLAPVAMGAEAKLRRHRPPIGPSFNQSVDNQSAGHIFNHMVEFDTAQLDTVFHALCDATRRHMLRQLSAGERTVSQLAEPFSISLAAASKHIKALENAGLIRREIRGRTHVCRLDPGPLASAHQWLSFYERFWTERLDVLEALLRAEDAGPSSTPKGEEP</sequence>
<dbReference type="InterPro" id="IPR036390">
    <property type="entry name" value="WH_DNA-bd_sf"/>
</dbReference>
<dbReference type="PROSITE" id="PS50987">
    <property type="entry name" value="HTH_ARSR_2"/>
    <property type="match status" value="1"/>
</dbReference>
<dbReference type="AlphaFoldDB" id="A0A841K7I2"/>
<keyword evidence="3" id="KW-1185">Reference proteome</keyword>
<dbReference type="InterPro" id="IPR011991">
    <property type="entry name" value="ArsR-like_HTH"/>
</dbReference>
<dbReference type="SMART" id="SM00418">
    <property type="entry name" value="HTH_ARSR"/>
    <property type="match status" value="1"/>
</dbReference>
<organism evidence="2 3">
    <name type="scientific">Chelatococcus composti</name>
    <dbReference type="NCBI Taxonomy" id="1743235"/>
    <lineage>
        <taxon>Bacteria</taxon>
        <taxon>Pseudomonadati</taxon>
        <taxon>Pseudomonadota</taxon>
        <taxon>Alphaproteobacteria</taxon>
        <taxon>Hyphomicrobiales</taxon>
        <taxon>Chelatococcaceae</taxon>
        <taxon>Chelatococcus</taxon>
    </lineage>
</organism>
<dbReference type="Pfam" id="PF12840">
    <property type="entry name" value="HTH_20"/>
    <property type="match status" value="1"/>
</dbReference>
<accession>A0A841K7I2</accession>
<dbReference type="CDD" id="cd00090">
    <property type="entry name" value="HTH_ARSR"/>
    <property type="match status" value="1"/>
</dbReference>
<proteinExistence type="predicted"/>
<dbReference type="GO" id="GO:0003677">
    <property type="term" value="F:DNA binding"/>
    <property type="evidence" value="ECO:0007669"/>
    <property type="project" value="UniProtKB-KW"/>
</dbReference>
<dbReference type="GO" id="GO:0003700">
    <property type="term" value="F:DNA-binding transcription factor activity"/>
    <property type="evidence" value="ECO:0007669"/>
    <property type="project" value="InterPro"/>
</dbReference>
<dbReference type="InterPro" id="IPR001845">
    <property type="entry name" value="HTH_ArsR_DNA-bd_dom"/>
</dbReference>
<feature type="domain" description="HTH arsR-type" evidence="1">
    <location>
        <begin position="59"/>
        <end position="153"/>
    </location>
</feature>
<dbReference type="Proteomes" id="UP000588017">
    <property type="component" value="Unassembled WGS sequence"/>
</dbReference>
<evidence type="ECO:0000313" key="3">
    <source>
        <dbReference type="Proteomes" id="UP000588017"/>
    </source>
</evidence>
<gene>
    <name evidence="2" type="ORF">HNQ73_001895</name>
</gene>